<dbReference type="AlphaFoldDB" id="A0AA88JFY0"/>
<gene>
    <name evidence="1" type="ORF">TIFTF001_053333</name>
</gene>
<accession>A0AA88JFY0</accession>
<name>A0AA88JFY0_FICCA</name>
<keyword evidence="2" id="KW-1185">Reference proteome</keyword>
<evidence type="ECO:0000313" key="1">
    <source>
        <dbReference type="EMBL" id="GMN70972.1"/>
    </source>
</evidence>
<protein>
    <submittedName>
        <fullName evidence="1">Uncharacterized protein</fullName>
    </submittedName>
</protein>
<comment type="caution">
    <text evidence="1">The sequence shown here is derived from an EMBL/GenBank/DDBJ whole genome shotgun (WGS) entry which is preliminary data.</text>
</comment>
<dbReference type="EMBL" id="BTGU01012510">
    <property type="protein sequence ID" value="GMN70972.1"/>
    <property type="molecule type" value="Genomic_DNA"/>
</dbReference>
<dbReference type="Proteomes" id="UP001187192">
    <property type="component" value="Unassembled WGS sequence"/>
</dbReference>
<evidence type="ECO:0000313" key="2">
    <source>
        <dbReference type="Proteomes" id="UP001187192"/>
    </source>
</evidence>
<sequence>MKVALQLGRSLSELDELAVKSASSRATGTAIDEFASKLF</sequence>
<reference evidence="1" key="1">
    <citation type="submission" date="2023-07" db="EMBL/GenBank/DDBJ databases">
        <title>draft genome sequence of fig (Ficus carica).</title>
        <authorList>
            <person name="Takahashi T."/>
            <person name="Nishimura K."/>
        </authorList>
    </citation>
    <scope>NUCLEOTIDE SEQUENCE</scope>
</reference>
<proteinExistence type="predicted"/>
<organism evidence="1 2">
    <name type="scientific">Ficus carica</name>
    <name type="common">Common fig</name>
    <dbReference type="NCBI Taxonomy" id="3494"/>
    <lineage>
        <taxon>Eukaryota</taxon>
        <taxon>Viridiplantae</taxon>
        <taxon>Streptophyta</taxon>
        <taxon>Embryophyta</taxon>
        <taxon>Tracheophyta</taxon>
        <taxon>Spermatophyta</taxon>
        <taxon>Magnoliopsida</taxon>
        <taxon>eudicotyledons</taxon>
        <taxon>Gunneridae</taxon>
        <taxon>Pentapetalae</taxon>
        <taxon>rosids</taxon>
        <taxon>fabids</taxon>
        <taxon>Rosales</taxon>
        <taxon>Moraceae</taxon>
        <taxon>Ficeae</taxon>
        <taxon>Ficus</taxon>
    </lineage>
</organism>